<dbReference type="EMBL" id="FN654707">
    <property type="protein sequence ID" value="CBY35996.1"/>
    <property type="molecule type" value="Genomic_DNA"/>
</dbReference>
<dbReference type="InterPro" id="IPR032672">
    <property type="entry name" value="TmcA/NAT10/Kre33"/>
</dbReference>
<dbReference type="Proteomes" id="UP000011014">
    <property type="component" value="Unassembled WGS sequence"/>
</dbReference>
<organism evidence="3">
    <name type="scientific">Oikopleura dioica</name>
    <name type="common">Tunicate</name>
    <dbReference type="NCBI Taxonomy" id="34765"/>
    <lineage>
        <taxon>Eukaryota</taxon>
        <taxon>Metazoa</taxon>
        <taxon>Chordata</taxon>
        <taxon>Tunicata</taxon>
        <taxon>Appendicularia</taxon>
        <taxon>Copelata</taxon>
        <taxon>Oikopleuridae</taxon>
        <taxon>Oikopleura</taxon>
    </lineage>
</organism>
<evidence type="ECO:0000313" key="3">
    <source>
        <dbReference type="EMBL" id="CBY35996.1"/>
    </source>
</evidence>
<dbReference type="GO" id="GO:1990883">
    <property type="term" value="F:18S rRNA cytidine N-acetyltransferase activity"/>
    <property type="evidence" value="ECO:0007669"/>
    <property type="project" value="TreeGrafter"/>
</dbReference>
<dbReference type="GO" id="GO:0030686">
    <property type="term" value="C:90S preribosome"/>
    <property type="evidence" value="ECO:0007669"/>
    <property type="project" value="TreeGrafter"/>
</dbReference>
<dbReference type="PANTHER" id="PTHR10925">
    <property type="entry name" value="N-ACETYLTRANSFERASE 10"/>
    <property type="match status" value="1"/>
</dbReference>
<dbReference type="InterPro" id="IPR000182">
    <property type="entry name" value="GNAT_dom"/>
</dbReference>
<dbReference type="GO" id="GO:1904812">
    <property type="term" value="P:rRNA acetylation involved in maturation of SSU-rRNA"/>
    <property type="evidence" value="ECO:0007669"/>
    <property type="project" value="TreeGrafter"/>
</dbReference>
<accession>E4YKI5</accession>
<feature type="domain" description="N-acetyltransferase" evidence="1">
    <location>
        <begin position="29"/>
        <end position="58"/>
    </location>
</feature>
<dbReference type="GO" id="GO:0005730">
    <property type="term" value="C:nucleolus"/>
    <property type="evidence" value="ECO:0007669"/>
    <property type="project" value="TreeGrafter"/>
</dbReference>
<name>E4YKI5_OIKDI</name>
<dbReference type="AlphaFoldDB" id="E4YKI5"/>
<protein>
    <submittedName>
        <fullName evidence="3">Uncharacterized protein</fullName>
    </submittedName>
</protein>
<reference evidence="3" key="1">
    <citation type="journal article" date="2010" name="Science">
        <title>Plasticity of animal genome architecture unmasked by rapid evolution of a pelagic tunicate.</title>
        <authorList>
            <person name="Denoeud F."/>
            <person name="Henriet S."/>
            <person name="Mungpakdee S."/>
            <person name="Aury J.M."/>
            <person name="Da Silva C."/>
            <person name="Brinkmann H."/>
            <person name="Mikhaleva J."/>
            <person name="Olsen L.C."/>
            <person name="Jubin C."/>
            <person name="Canestro C."/>
            <person name="Bouquet J.M."/>
            <person name="Danks G."/>
            <person name="Poulain J."/>
            <person name="Campsteijn C."/>
            <person name="Adamski M."/>
            <person name="Cross I."/>
            <person name="Yadetie F."/>
            <person name="Muffato M."/>
            <person name="Louis A."/>
            <person name="Butcher S."/>
            <person name="Tsagkogeorga G."/>
            <person name="Konrad A."/>
            <person name="Singh S."/>
            <person name="Jensen M.F."/>
            <person name="Cong E.H."/>
            <person name="Eikeseth-Otteraa H."/>
            <person name="Noel B."/>
            <person name="Anthouard V."/>
            <person name="Porcel B.M."/>
            <person name="Kachouri-Lafond R."/>
            <person name="Nishino A."/>
            <person name="Ugolini M."/>
            <person name="Chourrout P."/>
            <person name="Nishida H."/>
            <person name="Aasland R."/>
            <person name="Huzurbazar S."/>
            <person name="Westhof E."/>
            <person name="Delsuc F."/>
            <person name="Lehrach H."/>
            <person name="Reinhardt R."/>
            <person name="Weissenbach J."/>
            <person name="Roy S.W."/>
            <person name="Artiguenave F."/>
            <person name="Postlethwait J.H."/>
            <person name="Manak J.R."/>
            <person name="Thompson E.M."/>
            <person name="Jaillon O."/>
            <person name="Du Pasquier L."/>
            <person name="Boudinot P."/>
            <person name="Liberles D.A."/>
            <person name="Volff J.N."/>
            <person name="Philippe H."/>
            <person name="Lenhard B."/>
            <person name="Roest Crollius H."/>
            <person name="Wincker P."/>
            <person name="Chourrout D."/>
        </authorList>
    </citation>
    <scope>NUCLEOTIDE SEQUENCE [LARGE SCALE GENOMIC DNA]</scope>
</reference>
<dbReference type="InterPro" id="IPR027992">
    <property type="entry name" value="tRNA_bind_dom"/>
</dbReference>
<gene>
    <name evidence="3" type="ORF">GSOID_T00028472001</name>
</gene>
<dbReference type="PANTHER" id="PTHR10925:SF5">
    <property type="entry name" value="RNA CYTIDINE ACETYLTRANSFERASE"/>
    <property type="match status" value="1"/>
</dbReference>
<sequence>MVFVARRANKSRESRSLSWKSVLKHFYLFTHELFRAVYMRQNANDTTGEHSTVFLKSIHGSGTYLRGFQDDFSRRFASLLGFEFRKFSPAVALQILETSRKSRVVNLKIFR</sequence>
<proteinExistence type="predicted"/>
<feature type="domain" description="Possible tRNA binding" evidence="2">
    <location>
        <begin position="64"/>
        <end position="102"/>
    </location>
</feature>
<dbReference type="Pfam" id="PF13725">
    <property type="entry name" value="tRNA_bind_2"/>
    <property type="match status" value="1"/>
</dbReference>
<dbReference type="GO" id="GO:0000049">
    <property type="term" value="F:tRNA binding"/>
    <property type="evidence" value="ECO:0007669"/>
    <property type="project" value="TreeGrafter"/>
</dbReference>
<dbReference type="Pfam" id="PF13718">
    <property type="entry name" value="GNAT_acetyltr_2"/>
    <property type="match status" value="1"/>
</dbReference>
<evidence type="ECO:0000259" key="2">
    <source>
        <dbReference type="Pfam" id="PF13725"/>
    </source>
</evidence>
<evidence type="ECO:0000259" key="1">
    <source>
        <dbReference type="Pfam" id="PF13718"/>
    </source>
</evidence>